<name>A0A0A8ZEZ2_ARUDO</name>
<protein>
    <submittedName>
        <fullName evidence="1">Uncharacterized protein</fullName>
    </submittedName>
</protein>
<reference evidence="1" key="1">
    <citation type="submission" date="2014-09" db="EMBL/GenBank/DDBJ databases">
        <authorList>
            <person name="Magalhaes I.L.F."/>
            <person name="Oliveira U."/>
            <person name="Santos F.R."/>
            <person name="Vidigal T.H.D.A."/>
            <person name="Brescovit A.D."/>
            <person name="Santos A.J."/>
        </authorList>
    </citation>
    <scope>NUCLEOTIDE SEQUENCE</scope>
    <source>
        <tissue evidence="1">Shoot tissue taken approximately 20 cm above the soil surface</tissue>
    </source>
</reference>
<organism evidence="1">
    <name type="scientific">Arundo donax</name>
    <name type="common">Giant reed</name>
    <name type="synonym">Donax arundinaceus</name>
    <dbReference type="NCBI Taxonomy" id="35708"/>
    <lineage>
        <taxon>Eukaryota</taxon>
        <taxon>Viridiplantae</taxon>
        <taxon>Streptophyta</taxon>
        <taxon>Embryophyta</taxon>
        <taxon>Tracheophyta</taxon>
        <taxon>Spermatophyta</taxon>
        <taxon>Magnoliopsida</taxon>
        <taxon>Liliopsida</taxon>
        <taxon>Poales</taxon>
        <taxon>Poaceae</taxon>
        <taxon>PACMAD clade</taxon>
        <taxon>Arundinoideae</taxon>
        <taxon>Arundineae</taxon>
        <taxon>Arundo</taxon>
    </lineage>
</organism>
<dbReference type="EMBL" id="GBRH01259936">
    <property type="protein sequence ID" value="JAD37959.1"/>
    <property type="molecule type" value="Transcribed_RNA"/>
</dbReference>
<proteinExistence type="predicted"/>
<accession>A0A0A8ZEZ2</accession>
<reference evidence="1" key="2">
    <citation type="journal article" date="2015" name="Data Brief">
        <title>Shoot transcriptome of the giant reed, Arundo donax.</title>
        <authorList>
            <person name="Barrero R.A."/>
            <person name="Guerrero F.D."/>
            <person name="Moolhuijzen P."/>
            <person name="Goolsby J.A."/>
            <person name="Tidwell J."/>
            <person name="Bellgard S.E."/>
            <person name="Bellgard M.I."/>
        </authorList>
    </citation>
    <scope>NUCLEOTIDE SEQUENCE</scope>
    <source>
        <tissue evidence="1">Shoot tissue taken approximately 20 cm above the soil surface</tissue>
    </source>
</reference>
<dbReference type="AlphaFoldDB" id="A0A0A8ZEZ2"/>
<sequence>MSKELKIQNISQTGERKKISCNTPAPIKPFYTQAPRGWTPVFIAPPFYSSILASSSSINSEVLFLERLGLYSDPNLSQLCKNNQTTLLDLGNIGNYYWARYYIFETYLKYQYRI</sequence>
<evidence type="ECO:0000313" key="1">
    <source>
        <dbReference type="EMBL" id="JAD37959.1"/>
    </source>
</evidence>